<dbReference type="PANTHER" id="PTHR15371:SF0">
    <property type="entry name" value="SD19278P"/>
    <property type="match status" value="1"/>
</dbReference>
<dbReference type="PANTHER" id="PTHR15371">
    <property type="entry name" value="TIM23"/>
    <property type="match status" value="1"/>
</dbReference>
<gene>
    <name evidence="6" type="ORF">BSTOLATCC_MIC17449</name>
</gene>
<evidence type="ECO:0000313" key="6">
    <source>
        <dbReference type="EMBL" id="CAG9316816.1"/>
    </source>
</evidence>
<keyword evidence="3 5" id="KW-1133">Transmembrane helix</keyword>
<comment type="subcellular location">
    <subcellularLocation>
        <location evidence="1">Membrane</location>
        <topology evidence="1">Multi-pass membrane protein</topology>
    </subcellularLocation>
</comment>
<keyword evidence="2 5" id="KW-0812">Transmembrane</keyword>
<sequence length="171" mass="18528">MNTEEKFTLRPPRPQGSKNDLYLEGYGKNWGEKITFTVGVSYFAAAIVGLFAGAYYGKQASAKHRQLKGYRIVSTIARTASRYGNASAAASLMFCLTGKFVDLVFEEEIQDFGQMTRNIAAGTLTGALYKSTLGIRPMIVGAIIGAGAVTTIAYSLNGLNDMGIIKFRMEV</sequence>
<dbReference type="GO" id="GO:0030150">
    <property type="term" value="P:protein import into mitochondrial matrix"/>
    <property type="evidence" value="ECO:0007669"/>
    <property type="project" value="TreeGrafter"/>
</dbReference>
<proteinExistence type="predicted"/>
<evidence type="ECO:0000256" key="1">
    <source>
        <dbReference type="ARBA" id="ARBA00004141"/>
    </source>
</evidence>
<accession>A0AAU9IZT2</accession>
<keyword evidence="7" id="KW-1185">Reference proteome</keyword>
<organism evidence="6 7">
    <name type="scientific">Blepharisma stoltei</name>
    <dbReference type="NCBI Taxonomy" id="1481888"/>
    <lineage>
        <taxon>Eukaryota</taxon>
        <taxon>Sar</taxon>
        <taxon>Alveolata</taxon>
        <taxon>Ciliophora</taxon>
        <taxon>Postciliodesmatophora</taxon>
        <taxon>Heterotrichea</taxon>
        <taxon>Heterotrichida</taxon>
        <taxon>Blepharismidae</taxon>
        <taxon>Blepharisma</taxon>
    </lineage>
</organism>
<name>A0AAU9IZT2_9CILI</name>
<comment type="caution">
    <text evidence="6">The sequence shown here is derived from an EMBL/GenBank/DDBJ whole genome shotgun (WGS) entry which is preliminary data.</text>
</comment>
<keyword evidence="4 5" id="KW-0472">Membrane</keyword>
<protein>
    <submittedName>
        <fullName evidence="6">Uncharacterized protein</fullName>
    </submittedName>
</protein>
<evidence type="ECO:0000256" key="4">
    <source>
        <dbReference type="ARBA" id="ARBA00023136"/>
    </source>
</evidence>
<dbReference type="GO" id="GO:0008320">
    <property type="term" value="F:protein transmembrane transporter activity"/>
    <property type="evidence" value="ECO:0007669"/>
    <property type="project" value="TreeGrafter"/>
</dbReference>
<evidence type="ECO:0000313" key="7">
    <source>
        <dbReference type="Proteomes" id="UP001162131"/>
    </source>
</evidence>
<dbReference type="Pfam" id="PF02466">
    <property type="entry name" value="Tim17"/>
    <property type="match status" value="1"/>
</dbReference>
<dbReference type="InterPro" id="IPR045238">
    <property type="entry name" value="Tim23-like"/>
</dbReference>
<dbReference type="GO" id="GO:0005744">
    <property type="term" value="C:TIM23 mitochondrial import inner membrane translocase complex"/>
    <property type="evidence" value="ECO:0007669"/>
    <property type="project" value="TreeGrafter"/>
</dbReference>
<dbReference type="AlphaFoldDB" id="A0AAU9IZT2"/>
<evidence type="ECO:0000256" key="2">
    <source>
        <dbReference type="ARBA" id="ARBA00022692"/>
    </source>
</evidence>
<evidence type="ECO:0000256" key="5">
    <source>
        <dbReference type="SAM" id="Phobius"/>
    </source>
</evidence>
<reference evidence="6" key="1">
    <citation type="submission" date="2021-09" db="EMBL/GenBank/DDBJ databases">
        <authorList>
            <consortium name="AG Swart"/>
            <person name="Singh M."/>
            <person name="Singh A."/>
            <person name="Seah K."/>
            <person name="Emmerich C."/>
        </authorList>
    </citation>
    <scope>NUCLEOTIDE SEQUENCE</scope>
    <source>
        <strain evidence="6">ATCC30299</strain>
    </source>
</reference>
<feature type="transmembrane region" description="Helical" evidence="5">
    <location>
        <begin position="34"/>
        <end position="56"/>
    </location>
</feature>
<feature type="transmembrane region" description="Helical" evidence="5">
    <location>
        <begin position="138"/>
        <end position="156"/>
    </location>
</feature>
<evidence type="ECO:0000256" key="3">
    <source>
        <dbReference type="ARBA" id="ARBA00022989"/>
    </source>
</evidence>
<dbReference type="EMBL" id="CAJZBQ010000017">
    <property type="protein sequence ID" value="CAG9316816.1"/>
    <property type="molecule type" value="Genomic_DNA"/>
</dbReference>
<dbReference type="Proteomes" id="UP001162131">
    <property type="component" value="Unassembled WGS sequence"/>
</dbReference>